<keyword evidence="3" id="KW-1185">Reference proteome</keyword>
<sequence length="271" mass="30960">MDKTGIYWDRAVVLQYSKQKISQASIKFKTLVFLLIVVVMTLLDNVSLKNSIESMNSWDVIFDILDNKNIQLYFFLFFFLSYVFDVCHDKHAPHYIMLRLRRKTNWLYAKIGSLLALGMVYTLLFTGLVCLLALLFQGYDSSWSQGVSALWHGTYAPFVTPVKASGMIFVRYLLGVWLVSILYLLIYTWSKKHRNTKAMLAVAVVLFANGILKANFFLQFVPFLGIESSYLAFLTVYADALSVVFVFNAGPVAGIALMMLLLRLTIKNLEF</sequence>
<evidence type="ECO:0000313" key="3">
    <source>
        <dbReference type="Proteomes" id="UP001596002"/>
    </source>
</evidence>
<dbReference type="EMBL" id="JBHSHC010000108">
    <property type="protein sequence ID" value="MFC4768584.1"/>
    <property type="molecule type" value="Genomic_DNA"/>
</dbReference>
<accession>A0ABV9Q406</accession>
<proteinExistence type="predicted"/>
<evidence type="ECO:0000313" key="2">
    <source>
        <dbReference type="EMBL" id="MFC4768584.1"/>
    </source>
</evidence>
<feature type="transmembrane region" description="Helical" evidence="1">
    <location>
        <begin position="70"/>
        <end position="87"/>
    </location>
</feature>
<evidence type="ECO:0000256" key="1">
    <source>
        <dbReference type="SAM" id="Phobius"/>
    </source>
</evidence>
<dbReference type="Proteomes" id="UP001596002">
    <property type="component" value="Unassembled WGS sequence"/>
</dbReference>
<organism evidence="2 3">
    <name type="scientific">Effusibacillus consociatus</name>
    <dbReference type="NCBI Taxonomy" id="1117041"/>
    <lineage>
        <taxon>Bacteria</taxon>
        <taxon>Bacillati</taxon>
        <taxon>Bacillota</taxon>
        <taxon>Bacilli</taxon>
        <taxon>Bacillales</taxon>
        <taxon>Alicyclobacillaceae</taxon>
        <taxon>Effusibacillus</taxon>
    </lineage>
</organism>
<protein>
    <recommendedName>
        <fullName evidence="4">ABC transporter permease</fullName>
    </recommendedName>
</protein>
<keyword evidence="1" id="KW-0812">Transmembrane</keyword>
<reference evidence="3" key="1">
    <citation type="journal article" date="2019" name="Int. J. Syst. Evol. Microbiol.">
        <title>The Global Catalogue of Microorganisms (GCM) 10K type strain sequencing project: providing services to taxonomists for standard genome sequencing and annotation.</title>
        <authorList>
            <consortium name="The Broad Institute Genomics Platform"/>
            <consortium name="The Broad Institute Genome Sequencing Center for Infectious Disease"/>
            <person name="Wu L."/>
            <person name="Ma J."/>
        </authorList>
    </citation>
    <scope>NUCLEOTIDE SEQUENCE [LARGE SCALE GENOMIC DNA]</scope>
    <source>
        <strain evidence="3">WYCCWR 12678</strain>
    </source>
</reference>
<comment type="caution">
    <text evidence="2">The sequence shown here is derived from an EMBL/GenBank/DDBJ whole genome shotgun (WGS) entry which is preliminary data.</text>
</comment>
<gene>
    <name evidence="2" type="ORF">ACFO8Q_14660</name>
</gene>
<feature type="transmembrane region" description="Helical" evidence="1">
    <location>
        <begin position="28"/>
        <end position="48"/>
    </location>
</feature>
<keyword evidence="1" id="KW-0472">Membrane</keyword>
<keyword evidence="1" id="KW-1133">Transmembrane helix</keyword>
<name>A0ABV9Q406_9BACL</name>
<feature type="transmembrane region" description="Helical" evidence="1">
    <location>
        <begin position="240"/>
        <end position="262"/>
    </location>
</feature>
<dbReference type="RefSeq" id="WP_380026535.1">
    <property type="nucleotide sequence ID" value="NZ_JBHSHC010000108.1"/>
</dbReference>
<feature type="transmembrane region" description="Helical" evidence="1">
    <location>
        <begin position="168"/>
        <end position="186"/>
    </location>
</feature>
<feature type="transmembrane region" description="Helical" evidence="1">
    <location>
        <begin position="107"/>
        <end position="136"/>
    </location>
</feature>
<feature type="transmembrane region" description="Helical" evidence="1">
    <location>
        <begin position="198"/>
        <end position="220"/>
    </location>
</feature>
<evidence type="ECO:0008006" key="4">
    <source>
        <dbReference type="Google" id="ProtNLM"/>
    </source>
</evidence>